<dbReference type="RefSeq" id="WP_259101505.1">
    <property type="nucleotide sequence ID" value="NZ_CP130454.1"/>
</dbReference>
<feature type="region of interest" description="Disordered" evidence="1">
    <location>
        <begin position="48"/>
        <end position="76"/>
    </location>
</feature>
<evidence type="ECO:0000313" key="3">
    <source>
        <dbReference type="EMBL" id="MCS3920960.1"/>
    </source>
</evidence>
<sequence>MGQKQWLIVVVVLVAIALIITGWRLRTRTAEEPVIKFTPEQAKQAELERQRLQGGGPQPLPSEGALPLPPKGGRRR</sequence>
<evidence type="ECO:0000256" key="1">
    <source>
        <dbReference type="SAM" id="MobiDB-lite"/>
    </source>
</evidence>
<proteinExistence type="predicted"/>
<dbReference type="Proteomes" id="UP001204798">
    <property type="component" value="Unassembled WGS sequence"/>
</dbReference>
<dbReference type="EMBL" id="JANUCP010000008">
    <property type="protein sequence ID" value="MCS3920960.1"/>
    <property type="molecule type" value="Genomic_DNA"/>
</dbReference>
<comment type="caution">
    <text evidence="3">The sequence shown here is derived from an EMBL/GenBank/DDBJ whole genome shotgun (WGS) entry which is preliminary data.</text>
</comment>
<keyword evidence="3" id="KW-0131">Cell cycle</keyword>
<keyword evidence="2" id="KW-1133">Transmembrane helix</keyword>
<feature type="transmembrane region" description="Helical" evidence="2">
    <location>
        <begin position="6"/>
        <end position="25"/>
    </location>
</feature>
<accession>A0ABT2ESL7</accession>
<protein>
    <submittedName>
        <fullName evidence="3">FtsZ-interacting cell division protein ZipA</fullName>
    </submittedName>
</protein>
<reference evidence="3 4" key="1">
    <citation type="submission" date="2022-08" db="EMBL/GenBank/DDBJ databases">
        <title>Bacterial and archaeal communities from various locations to study Microbial Dark Matter (Phase II).</title>
        <authorList>
            <person name="Stepanauskas R."/>
        </authorList>
    </citation>
    <scope>NUCLEOTIDE SEQUENCE [LARGE SCALE GENOMIC DNA]</scope>
    <source>
        <strain evidence="3 4">PD1</strain>
    </source>
</reference>
<dbReference type="GO" id="GO:0051301">
    <property type="term" value="P:cell division"/>
    <property type="evidence" value="ECO:0007669"/>
    <property type="project" value="UniProtKB-KW"/>
</dbReference>
<gene>
    <name evidence="3" type="ORF">M2350_003401</name>
</gene>
<evidence type="ECO:0000256" key="2">
    <source>
        <dbReference type="SAM" id="Phobius"/>
    </source>
</evidence>
<organism evidence="3 4">
    <name type="scientific">Candidatus Fervidibacter sacchari</name>
    <dbReference type="NCBI Taxonomy" id="1448929"/>
    <lineage>
        <taxon>Bacteria</taxon>
        <taxon>Candidatus Fervidibacterota</taxon>
        <taxon>Candidatus Fervidibacter</taxon>
    </lineage>
</organism>
<keyword evidence="2" id="KW-0472">Membrane</keyword>
<keyword evidence="2" id="KW-0812">Transmembrane</keyword>
<name>A0ABT2ESL7_9BACT</name>
<evidence type="ECO:0000313" key="4">
    <source>
        <dbReference type="Proteomes" id="UP001204798"/>
    </source>
</evidence>
<keyword evidence="3" id="KW-0132">Cell division</keyword>
<keyword evidence="4" id="KW-1185">Reference proteome</keyword>